<organism evidence="10 11">
    <name type="scientific">Nocardiopsis sinuspersici</name>
    <dbReference type="NCBI Taxonomy" id="501010"/>
    <lineage>
        <taxon>Bacteria</taxon>
        <taxon>Bacillati</taxon>
        <taxon>Actinomycetota</taxon>
        <taxon>Actinomycetes</taxon>
        <taxon>Streptosporangiales</taxon>
        <taxon>Nocardiopsidaceae</taxon>
        <taxon>Nocardiopsis</taxon>
    </lineage>
</organism>
<sequence>MTEDPSTPSVPPAPLSRRRLLGAALATGALAATPAAADAAAPRHAAAAAYPGPGHVTGDVRMHDPSFVKRPDGGYLVAHTGNDLALKTSADRTAFSNAGVAFPGGAPWTSPYTGGARNLWAPHLSHHNGRYHLYYSASTFGSNRSAIFLATSTSGDSGTWRDEGLVVESFTSDDFNAIDPHLQVDGQGRWWLAFGSFWSGIKMVRLDPATGKRYDGALHAIAGRGGGAIEAPTLFHRGGWYYLFVSFDLCCRGADSTYRVMVGRSRSITGPYHDRAGTAMTSGGGTEVLAGHGGVHGPGHQDVFADTDSDILAYHYYADDGTALLGVNWLGWDSSGWPYVH</sequence>
<dbReference type="SUPFAM" id="SSF75005">
    <property type="entry name" value="Arabinanase/levansucrase/invertase"/>
    <property type="match status" value="1"/>
</dbReference>
<feature type="binding site" evidence="7">
    <location>
        <position position="64"/>
    </location>
    <ligand>
        <name>substrate</name>
    </ligand>
</feature>
<evidence type="ECO:0000256" key="1">
    <source>
        <dbReference type="ARBA" id="ARBA00004834"/>
    </source>
</evidence>
<dbReference type="GO" id="GO:0031222">
    <property type="term" value="P:arabinan catabolic process"/>
    <property type="evidence" value="ECO:0007669"/>
    <property type="project" value="UniProtKB-UniPathway"/>
</dbReference>
<dbReference type="GO" id="GO:0046558">
    <property type="term" value="F:arabinan endo-1,5-alpha-L-arabinosidase activity"/>
    <property type="evidence" value="ECO:0007669"/>
    <property type="project" value="UniProtKB-EC"/>
</dbReference>
<proteinExistence type="inferred from homology"/>
<keyword evidence="9" id="KW-0732">Signal</keyword>
<dbReference type="InterPro" id="IPR050727">
    <property type="entry name" value="GH43_arabinanases"/>
</dbReference>
<dbReference type="EC" id="3.2.1.99" evidence="10"/>
<evidence type="ECO:0000256" key="4">
    <source>
        <dbReference type="ARBA" id="ARBA00023295"/>
    </source>
</evidence>
<dbReference type="RefSeq" id="WP_337797910.1">
    <property type="nucleotide sequence ID" value="NZ_JACCHL010000001.1"/>
</dbReference>
<dbReference type="PROSITE" id="PS51318">
    <property type="entry name" value="TAT"/>
    <property type="match status" value="1"/>
</dbReference>
<evidence type="ECO:0000256" key="6">
    <source>
        <dbReference type="PIRSR" id="PIRSR026534-1"/>
    </source>
</evidence>
<evidence type="ECO:0000313" key="11">
    <source>
        <dbReference type="Proteomes" id="UP000584931"/>
    </source>
</evidence>
<comment type="pathway">
    <text evidence="1 5">Glycan metabolism; L-arabinan degradation.</text>
</comment>
<dbReference type="Proteomes" id="UP000584931">
    <property type="component" value="Unassembled WGS sequence"/>
</dbReference>
<feature type="binding site" evidence="7">
    <location>
        <position position="141"/>
    </location>
    <ligand>
        <name>substrate</name>
    </ligand>
</feature>
<keyword evidence="3 5" id="KW-0378">Hydrolase</keyword>
<dbReference type="InterPro" id="IPR006710">
    <property type="entry name" value="Glyco_hydro_43"/>
</dbReference>
<dbReference type="PANTHER" id="PTHR43301:SF3">
    <property type="entry name" value="ARABINAN ENDO-1,5-ALPHA-L-ARABINOSIDASE A-RELATED"/>
    <property type="match status" value="1"/>
</dbReference>
<evidence type="ECO:0000256" key="9">
    <source>
        <dbReference type="SAM" id="SignalP"/>
    </source>
</evidence>
<dbReference type="InterPro" id="IPR023296">
    <property type="entry name" value="Glyco_hydro_beta-prop_sf"/>
</dbReference>
<dbReference type="AlphaFoldDB" id="A0A7Z0BMF0"/>
<evidence type="ECO:0000256" key="7">
    <source>
        <dbReference type="PIRSR" id="PIRSR026534-2"/>
    </source>
</evidence>
<feature type="binding site" evidence="7">
    <location>
        <begin position="196"/>
        <end position="198"/>
    </location>
    <ligand>
        <name>substrate</name>
    </ligand>
</feature>
<dbReference type="Pfam" id="PF04616">
    <property type="entry name" value="Glyco_hydro_43"/>
    <property type="match status" value="1"/>
</dbReference>
<evidence type="ECO:0000256" key="3">
    <source>
        <dbReference type="ARBA" id="ARBA00022801"/>
    </source>
</evidence>
<protein>
    <submittedName>
        <fullName evidence="10">Arabinan endo-1,5-alpha-L-arabinosidase</fullName>
        <ecNumber evidence="10">3.2.1.99</ecNumber>
    </submittedName>
</protein>
<dbReference type="InterPro" id="IPR016840">
    <property type="entry name" value="Glyco_hydro_43_endo_a_Ara-ase"/>
</dbReference>
<comment type="caution">
    <text evidence="10">The sequence shown here is derived from an EMBL/GenBank/DDBJ whole genome shotgun (WGS) entry which is preliminary data.</text>
</comment>
<dbReference type="CDD" id="cd08998">
    <property type="entry name" value="GH43_Arb43a-like"/>
    <property type="match status" value="1"/>
</dbReference>
<name>A0A7Z0BMF0_9ACTN</name>
<dbReference type="PIRSF" id="PIRSF026534">
    <property type="entry name" value="Endo_alpha-L-arabinosidase"/>
    <property type="match status" value="1"/>
</dbReference>
<feature type="site" description="Important for substrate recognition" evidence="8">
    <location>
        <position position="300"/>
    </location>
</feature>
<dbReference type="Gene3D" id="2.115.10.20">
    <property type="entry name" value="Glycosyl hydrolase domain, family 43"/>
    <property type="match status" value="1"/>
</dbReference>
<evidence type="ECO:0000256" key="5">
    <source>
        <dbReference type="PIRNR" id="PIRNR026534"/>
    </source>
</evidence>
<feature type="active site" description="Proton acceptor" evidence="6">
    <location>
        <position position="64"/>
    </location>
</feature>
<evidence type="ECO:0000256" key="8">
    <source>
        <dbReference type="PIRSR" id="PIRSR026534-3"/>
    </source>
</evidence>
<gene>
    <name evidence="10" type="ORF">HNR06_004101</name>
</gene>
<feature type="signal peptide" evidence="9">
    <location>
        <begin position="1"/>
        <end position="31"/>
    </location>
</feature>
<reference evidence="10 11" key="1">
    <citation type="submission" date="2020-07" db="EMBL/GenBank/DDBJ databases">
        <title>Sequencing the genomes of 1000 actinobacteria strains.</title>
        <authorList>
            <person name="Klenk H.-P."/>
        </authorList>
    </citation>
    <scope>NUCLEOTIDE SEQUENCE [LARGE SCALE GENOMIC DNA]</scope>
    <source>
        <strain evidence="10 11">DSM 45278</strain>
    </source>
</reference>
<keyword evidence="4 5" id="KW-0326">Glycosidase</keyword>
<feature type="binding site" evidence="7">
    <location>
        <begin position="176"/>
        <end position="179"/>
    </location>
    <ligand>
        <name>substrate</name>
    </ligand>
</feature>
<evidence type="ECO:0000256" key="2">
    <source>
        <dbReference type="ARBA" id="ARBA00009865"/>
    </source>
</evidence>
<feature type="active site" description="Proton donor" evidence="6">
    <location>
        <position position="230"/>
    </location>
</feature>
<accession>A0A7Z0BMF0</accession>
<dbReference type="PANTHER" id="PTHR43301">
    <property type="entry name" value="ARABINAN ENDO-1,5-ALPHA-L-ARABINOSIDASE"/>
    <property type="match status" value="1"/>
</dbReference>
<dbReference type="EMBL" id="JACCHL010000001">
    <property type="protein sequence ID" value="NYH54512.1"/>
    <property type="molecule type" value="Genomic_DNA"/>
</dbReference>
<evidence type="ECO:0000313" key="10">
    <source>
        <dbReference type="EMBL" id="NYH54512.1"/>
    </source>
</evidence>
<comment type="similarity">
    <text evidence="2 5">Belongs to the glycosyl hydrolase 43 family.</text>
</comment>
<feature type="chain" id="PRO_5039576671" evidence="9">
    <location>
        <begin position="32"/>
        <end position="341"/>
    </location>
</feature>
<feature type="site" description="Important for catalytic activity, responsible for pKa modulation of the active site Glu and correct orientation of both the proton donor and substrate" evidence="8">
    <location>
        <position position="179"/>
    </location>
</feature>
<dbReference type="UniPathway" id="UPA00667"/>
<dbReference type="InterPro" id="IPR006311">
    <property type="entry name" value="TAT_signal"/>
</dbReference>